<dbReference type="PANTHER" id="PTHR22893:SF91">
    <property type="entry name" value="NADPH DEHYDROGENASE 2-RELATED"/>
    <property type="match status" value="1"/>
</dbReference>
<dbReference type="CDD" id="cd02933">
    <property type="entry name" value="OYE_like_FMN"/>
    <property type="match status" value="1"/>
</dbReference>
<dbReference type="EMBL" id="CP041765">
    <property type="protein sequence ID" value="QDQ98528.1"/>
    <property type="molecule type" value="Genomic_DNA"/>
</dbReference>
<dbReference type="AlphaFoldDB" id="A0A516X630"/>
<dbReference type="GO" id="GO:0005829">
    <property type="term" value="C:cytosol"/>
    <property type="evidence" value="ECO:0007669"/>
    <property type="project" value="UniProtKB-ARBA"/>
</dbReference>
<protein>
    <submittedName>
        <fullName evidence="5">Alkene reductase</fullName>
    </submittedName>
</protein>
<evidence type="ECO:0000256" key="2">
    <source>
        <dbReference type="ARBA" id="ARBA00005979"/>
    </source>
</evidence>
<dbReference type="PANTHER" id="PTHR22893">
    <property type="entry name" value="NADH OXIDOREDUCTASE-RELATED"/>
    <property type="match status" value="1"/>
</dbReference>
<dbReference type="RefSeq" id="WP_143909933.1">
    <property type="nucleotide sequence ID" value="NZ_CP041765.1"/>
</dbReference>
<keyword evidence="6" id="KW-1185">Reference proteome</keyword>
<dbReference type="Gene3D" id="3.20.20.70">
    <property type="entry name" value="Aldolase class I"/>
    <property type="match status" value="1"/>
</dbReference>
<evidence type="ECO:0000313" key="5">
    <source>
        <dbReference type="EMBL" id="QDQ98528.1"/>
    </source>
</evidence>
<dbReference type="SUPFAM" id="SSF51395">
    <property type="entry name" value="FMN-linked oxidoreductases"/>
    <property type="match status" value="1"/>
</dbReference>
<dbReference type="InterPro" id="IPR013785">
    <property type="entry name" value="Aldolase_TIM"/>
</dbReference>
<evidence type="ECO:0000259" key="4">
    <source>
        <dbReference type="Pfam" id="PF00724"/>
    </source>
</evidence>
<dbReference type="GO" id="GO:0016628">
    <property type="term" value="F:oxidoreductase activity, acting on the CH-CH group of donors, NAD or NADP as acceptor"/>
    <property type="evidence" value="ECO:0007669"/>
    <property type="project" value="UniProtKB-ARBA"/>
</dbReference>
<proteinExistence type="inferred from homology"/>
<organism evidence="5 6">
    <name type="scientific">Tomitella fengzijianii</name>
    <dbReference type="NCBI Taxonomy" id="2597660"/>
    <lineage>
        <taxon>Bacteria</taxon>
        <taxon>Bacillati</taxon>
        <taxon>Actinomycetota</taxon>
        <taxon>Actinomycetes</taxon>
        <taxon>Mycobacteriales</taxon>
        <taxon>Tomitella</taxon>
    </lineage>
</organism>
<comment type="cofactor">
    <cofactor evidence="1">
        <name>FMN</name>
        <dbReference type="ChEBI" id="CHEBI:58210"/>
    </cofactor>
</comment>
<evidence type="ECO:0000256" key="3">
    <source>
        <dbReference type="ARBA" id="ARBA00023002"/>
    </source>
</evidence>
<keyword evidence="3" id="KW-0560">Oxidoreductase</keyword>
<accession>A0A516X630</accession>
<reference evidence="5 6" key="1">
    <citation type="submission" date="2019-07" db="EMBL/GenBank/DDBJ databases">
        <title>Tomitella cavernea sp. nov., an actinomycete isolated from soil.</title>
        <authorList>
            <person name="Cheng J."/>
        </authorList>
    </citation>
    <scope>NUCLEOTIDE SEQUENCE [LARGE SCALE GENOMIC DNA]</scope>
    <source>
        <strain evidence="5 6">HY188</strain>
    </source>
</reference>
<gene>
    <name evidence="5" type="ORF">FO059_15870</name>
</gene>
<feature type="domain" description="NADH:flavin oxidoreductase/NADH oxidase N-terminal" evidence="4">
    <location>
        <begin position="5"/>
        <end position="329"/>
    </location>
</feature>
<evidence type="ECO:0000313" key="6">
    <source>
        <dbReference type="Proteomes" id="UP000317344"/>
    </source>
</evidence>
<dbReference type="Pfam" id="PF00724">
    <property type="entry name" value="Oxidored_FMN"/>
    <property type="match status" value="1"/>
</dbReference>
<evidence type="ECO:0000256" key="1">
    <source>
        <dbReference type="ARBA" id="ARBA00001917"/>
    </source>
</evidence>
<dbReference type="InterPro" id="IPR045247">
    <property type="entry name" value="Oye-like"/>
</dbReference>
<name>A0A516X630_9ACTN</name>
<comment type="similarity">
    <text evidence="2">Belongs to the NADH:flavin oxidoreductase/NADH oxidase family.</text>
</comment>
<dbReference type="InterPro" id="IPR001155">
    <property type="entry name" value="OxRdtase_FMN_N"/>
</dbReference>
<dbReference type="OrthoDB" id="3169239at2"/>
<dbReference type="FunFam" id="3.20.20.70:FF:000059">
    <property type="entry name" value="N-ethylmaleimide reductase, FMN-linked"/>
    <property type="match status" value="1"/>
</dbReference>
<dbReference type="KEGG" id="toy:FO059_15870"/>
<dbReference type="Proteomes" id="UP000317344">
    <property type="component" value="Chromosome"/>
</dbReference>
<dbReference type="GO" id="GO:0010181">
    <property type="term" value="F:FMN binding"/>
    <property type="evidence" value="ECO:0007669"/>
    <property type="project" value="InterPro"/>
</dbReference>
<reference evidence="5 6" key="2">
    <citation type="submission" date="2019-07" db="EMBL/GenBank/DDBJ databases">
        <authorList>
            <person name="Huang Y."/>
        </authorList>
    </citation>
    <scope>NUCLEOTIDE SEQUENCE [LARGE SCALE GENOMIC DNA]</scope>
    <source>
        <strain evidence="5 6">HY188</strain>
    </source>
</reference>
<sequence length="365" mass="38895">MTTAFDPIDLGGRTLRNRIAMAPMTRSRAYGDRNSPTADTVTYYAQRSGAGLIVTEGTQPSVIGQGYPYTPGLHDDVQVRAWQRVTEAVHSRGGTIFAQLMHTGRVGHPSTFPTPQSPVGPSPVRAAGQVFTSAGMQDFVEPRQLTAAQVESTIEDFTLAARNAIAAGFDGVELHGANGYLLHQFLSTNANRRTDRWGGTAVNRSRMVIETTRAVAAAIGAPRTALRLSPANPLNDIVEDDHRQVYPLILHALDGLGLAYLHILESVDPDFTPELRRAWSGQLMLNPATPGGRTGPEHLALIDSGAADLVSFGQSFIANPDLPARLRADAPLAVPDMSQAYAGDHHGYTTYPAMTGAADPAAAAV</sequence>